<accession>A0A7D4B3B5</accession>
<dbReference type="KEGG" id="kpul:GXN76_12360"/>
<dbReference type="AlphaFoldDB" id="A0A7D4B3B5"/>
<dbReference type="EMBL" id="CP048104">
    <property type="protein sequence ID" value="QKG85186.1"/>
    <property type="molecule type" value="Genomic_DNA"/>
</dbReference>
<proteinExistence type="predicted"/>
<reference evidence="1 2" key="1">
    <citation type="submission" date="2020-01" db="EMBL/GenBank/DDBJ databases">
        <authorList>
            <person name="Gulvik C.A."/>
            <person name="Batra D.G."/>
        </authorList>
    </citation>
    <scope>NUCLEOTIDE SEQUENCE [LARGE SCALE GENOMIC DNA]</scope>
    <source>
        <strain evidence="1 2">W9323</strain>
    </source>
</reference>
<name>A0A7D4B3B5_9BACL</name>
<keyword evidence="2" id="KW-1185">Reference proteome</keyword>
<dbReference type="Pfam" id="PF26325">
    <property type="entry name" value="YhjD"/>
    <property type="match status" value="1"/>
</dbReference>
<evidence type="ECO:0000313" key="1">
    <source>
        <dbReference type="EMBL" id="QKG85186.1"/>
    </source>
</evidence>
<sequence>MLVDPEDYTHFARTVKRLILLDVLMKALERDHLYLKSSSCKLIRVWSLMLEKTAEWVRDEWIIQRKALRGFGGEILEVRQLADYREVKAKFRGYRYTQRYLNEWIRSECEDLLLQYWKVGRRTEASAYRKNMEGENYHGMK</sequence>
<organism evidence="1 2">
    <name type="scientific">Kroppenstedtia pulmonis</name>
    <dbReference type="NCBI Taxonomy" id="1380685"/>
    <lineage>
        <taxon>Bacteria</taxon>
        <taxon>Bacillati</taxon>
        <taxon>Bacillota</taxon>
        <taxon>Bacilli</taxon>
        <taxon>Bacillales</taxon>
        <taxon>Thermoactinomycetaceae</taxon>
        <taxon>Kroppenstedtia</taxon>
    </lineage>
</organism>
<dbReference type="Proteomes" id="UP000503088">
    <property type="component" value="Chromosome"/>
</dbReference>
<dbReference type="RefSeq" id="WP_173223604.1">
    <property type="nucleotide sequence ID" value="NZ_CP048104.1"/>
</dbReference>
<protein>
    <submittedName>
        <fullName evidence="1">Uncharacterized protein</fullName>
    </submittedName>
</protein>
<dbReference type="InterPro" id="IPR058600">
    <property type="entry name" value="YhjD-like"/>
</dbReference>
<evidence type="ECO:0000313" key="2">
    <source>
        <dbReference type="Proteomes" id="UP000503088"/>
    </source>
</evidence>
<gene>
    <name evidence="1" type="ORF">GXN76_12360</name>
</gene>